<name>A0A9W6FB75_9FIRM</name>
<dbReference type="InterPro" id="IPR011055">
    <property type="entry name" value="Dup_hybrid_motif"/>
</dbReference>
<feature type="domain" description="M23ase beta-sheet core" evidence="1">
    <location>
        <begin position="152"/>
        <end position="251"/>
    </location>
</feature>
<sequence>MQRRRGYMQFLILVLLLILEGAAIPKFQNDASYFSLGKSVVSEEFFRSHELTEEMVSYMRTSKEPGRAAGLFLLEQNFHSDISFPSLTKQNFQKIEKQWRASPSYSAYMAACEKIWADVRYFPVMFWKEEPDLTVTYEDSWMYERTYGGKRGHEGTDLMASENKRGIFPIVSMTDGTVTSKGWLPKGGWRIGITAPHGGYFYYAHLDSYADVEIGEEIEAGDLIGYMGDSGYGDEGTTGKFPVHLHLGIYLEEPDEEISINPYWILRYVEDSKLFCRKSD</sequence>
<feature type="domain" description="LytM N-terminal" evidence="2">
    <location>
        <begin position="39"/>
        <end position="118"/>
    </location>
</feature>
<protein>
    <recommendedName>
        <fullName evidence="5">M23 family peptidase</fullName>
    </recommendedName>
</protein>
<dbReference type="Proteomes" id="UP001145145">
    <property type="component" value="Unassembled WGS sequence"/>
</dbReference>
<organism evidence="3 4">
    <name type="scientific">Sellimonas catena</name>
    <dbReference type="NCBI Taxonomy" id="2994035"/>
    <lineage>
        <taxon>Bacteria</taxon>
        <taxon>Bacillati</taxon>
        <taxon>Bacillota</taxon>
        <taxon>Clostridia</taxon>
        <taxon>Lachnospirales</taxon>
        <taxon>Lachnospiraceae</taxon>
        <taxon>Sellimonas</taxon>
    </lineage>
</organism>
<dbReference type="PANTHER" id="PTHR21666">
    <property type="entry name" value="PEPTIDASE-RELATED"/>
    <property type="match status" value="1"/>
</dbReference>
<evidence type="ECO:0000259" key="2">
    <source>
        <dbReference type="Pfam" id="PF21640"/>
    </source>
</evidence>
<proteinExistence type="predicted"/>
<dbReference type="AlphaFoldDB" id="A0A9W6FB75"/>
<evidence type="ECO:0000259" key="1">
    <source>
        <dbReference type="Pfam" id="PF01551"/>
    </source>
</evidence>
<dbReference type="SUPFAM" id="SSF51261">
    <property type="entry name" value="Duplicated hybrid motif"/>
    <property type="match status" value="1"/>
</dbReference>
<dbReference type="PANTHER" id="PTHR21666:SF270">
    <property type="entry name" value="MUREIN HYDROLASE ACTIVATOR ENVC"/>
    <property type="match status" value="1"/>
</dbReference>
<reference evidence="3 4" key="1">
    <citation type="journal article" date="2023" name="Int. J. Syst. Evol. Microbiol.">
        <title>Sellimonas catena sp. nov., isolated from human faeces.</title>
        <authorList>
            <person name="Hisatomi A."/>
            <person name="Ohkuma M."/>
            <person name="Sakamoto M."/>
        </authorList>
    </citation>
    <scope>NUCLEOTIDE SEQUENCE [LARGE SCALE GENOMIC DNA]</scope>
    <source>
        <strain evidence="3 4">12EGH17</strain>
    </source>
</reference>
<dbReference type="InterPro" id="IPR050570">
    <property type="entry name" value="Cell_wall_metabolism_enzyme"/>
</dbReference>
<dbReference type="RefSeq" id="WP_243424854.1">
    <property type="nucleotide sequence ID" value="NZ_BSBO01000001.1"/>
</dbReference>
<dbReference type="CDD" id="cd12797">
    <property type="entry name" value="M23_peptidase"/>
    <property type="match status" value="1"/>
</dbReference>
<evidence type="ECO:0000313" key="3">
    <source>
        <dbReference type="EMBL" id="GLG02857.1"/>
    </source>
</evidence>
<keyword evidence="4" id="KW-1185">Reference proteome</keyword>
<accession>A0A9W6FB75</accession>
<dbReference type="Pfam" id="PF01551">
    <property type="entry name" value="Peptidase_M23"/>
    <property type="match status" value="1"/>
</dbReference>
<evidence type="ECO:0000313" key="4">
    <source>
        <dbReference type="Proteomes" id="UP001145145"/>
    </source>
</evidence>
<comment type="caution">
    <text evidence="3">The sequence shown here is derived from an EMBL/GenBank/DDBJ whole genome shotgun (WGS) entry which is preliminary data.</text>
</comment>
<dbReference type="Pfam" id="PF21640">
    <property type="entry name" value="LytM_N"/>
    <property type="match status" value="1"/>
</dbReference>
<evidence type="ECO:0008006" key="5">
    <source>
        <dbReference type="Google" id="ProtNLM"/>
    </source>
</evidence>
<dbReference type="InterPro" id="IPR016047">
    <property type="entry name" value="M23ase_b-sheet_dom"/>
</dbReference>
<dbReference type="Gene3D" id="2.70.70.10">
    <property type="entry name" value="Glucose Permease (Domain IIA)"/>
    <property type="match status" value="1"/>
</dbReference>
<dbReference type="EMBL" id="BSBO01000001">
    <property type="protein sequence ID" value="GLG02857.1"/>
    <property type="molecule type" value="Genomic_DNA"/>
</dbReference>
<dbReference type="GO" id="GO:0004222">
    <property type="term" value="F:metalloendopeptidase activity"/>
    <property type="evidence" value="ECO:0007669"/>
    <property type="project" value="TreeGrafter"/>
</dbReference>
<dbReference type="InterPro" id="IPR048476">
    <property type="entry name" value="LytM_N"/>
</dbReference>
<gene>
    <name evidence="3" type="ORF">Selli1_00310</name>
</gene>